<dbReference type="SUPFAM" id="SSF55874">
    <property type="entry name" value="ATPase domain of HSP90 chaperone/DNA topoisomerase II/histidine kinase"/>
    <property type="match status" value="1"/>
</dbReference>
<dbReference type="SUPFAM" id="SSF47384">
    <property type="entry name" value="Homodimeric domain of signal transducing histidine kinase"/>
    <property type="match status" value="1"/>
</dbReference>
<evidence type="ECO:0000256" key="2">
    <source>
        <dbReference type="ARBA" id="ARBA00004651"/>
    </source>
</evidence>
<dbReference type="InterPro" id="IPR004358">
    <property type="entry name" value="Sig_transdc_His_kin-like_C"/>
</dbReference>
<keyword evidence="12" id="KW-0902">Two-component regulatory system</keyword>
<evidence type="ECO:0000259" key="16">
    <source>
        <dbReference type="PROSITE" id="PS50109"/>
    </source>
</evidence>
<dbReference type="GO" id="GO:0000155">
    <property type="term" value="F:phosphorelay sensor kinase activity"/>
    <property type="evidence" value="ECO:0007669"/>
    <property type="project" value="InterPro"/>
</dbReference>
<dbReference type="Pfam" id="PF02518">
    <property type="entry name" value="HATPase_c"/>
    <property type="match status" value="1"/>
</dbReference>
<dbReference type="InterPro" id="IPR036097">
    <property type="entry name" value="HisK_dim/P_sf"/>
</dbReference>
<dbReference type="CDD" id="cd06225">
    <property type="entry name" value="HAMP"/>
    <property type="match status" value="1"/>
</dbReference>
<keyword evidence="4" id="KW-1003">Cell membrane</keyword>
<keyword evidence="7 15" id="KW-0812">Transmembrane</keyword>
<dbReference type="SUPFAM" id="SSF158472">
    <property type="entry name" value="HAMP domain-like"/>
    <property type="match status" value="1"/>
</dbReference>
<dbReference type="EMBL" id="JAEQMG010000117">
    <property type="protein sequence ID" value="MBK6089145.1"/>
    <property type="molecule type" value="Genomic_DNA"/>
</dbReference>
<proteinExistence type="predicted"/>
<dbReference type="Proteomes" id="UP000633365">
    <property type="component" value="Unassembled WGS sequence"/>
</dbReference>
<evidence type="ECO:0000256" key="9">
    <source>
        <dbReference type="ARBA" id="ARBA00022777"/>
    </source>
</evidence>
<keyword evidence="9 18" id="KW-0418">Kinase</keyword>
<dbReference type="GO" id="GO:0005886">
    <property type="term" value="C:plasma membrane"/>
    <property type="evidence" value="ECO:0007669"/>
    <property type="project" value="UniProtKB-SubCell"/>
</dbReference>
<dbReference type="InterPro" id="IPR003661">
    <property type="entry name" value="HisK_dim/P_dom"/>
</dbReference>
<dbReference type="CDD" id="cd00075">
    <property type="entry name" value="HATPase"/>
    <property type="match status" value="1"/>
</dbReference>
<evidence type="ECO:0000256" key="15">
    <source>
        <dbReference type="SAM" id="Phobius"/>
    </source>
</evidence>
<dbReference type="PROSITE" id="PS50885">
    <property type="entry name" value="HAMP"/>
    <property type="match status" value="1"/>
</dbReference>
<dbReference type="InterPro" id="IPR005467">
    <property type="entry name" value="His_kinase_dom"/>
</dbReference>
<keyword evidence="10" id="KW-0067">ATP-binding</keyword>
<comment type="catalytic activity">
    <reaction evidence="1">
        <text>ATP + protein L-histidine = ADP + protein N-phospho-L-histidine.</text>
        <dbReference type="EC" id="2.7.13.3"/>
    </reaction>
</comment>
<dbReference type="InterPro" id="IPR003660">
    <property type="entry name" value="HAMP_dom"/>
</dbReference>
<feature type="transmembrane region" description="Helical" evidence="15">
    <location>
        <begin position="32"/>
        <end position="55"/>
    </location>
</feature>
<evidence type="ECO:0000256" key="3">
    <source>
        <dbReference type="ARBA" id="ARBA00012438"/>
    </source>
</evidence>
<dbReference type="Gene3D" id="3.30.565.10">
    <property type="entry name" value="Histidine kinase-like ATPase, C-terminal domain"/>
    <property type="match status" value="1"/>
</dbReference>
<evidence type="ECO:0000256" key="14">
    <source>
        <dbReference type="SAM" id="MobiDB-lite"/>
    </source>
</evidence>
<dbReference type="InterPro" id="IPR036890">
    <property type="entry name" value="HATPase_C_sf"/>
</dbReference>
<evidence type="ECO:0000313" key="19">
    <source>
        <dbReference type="Proteomes" id="UP000633365"/>
    </source>
</evidence>
<feature type="transmembrane region" description="Helical" evidence="15">
    <location>
        <begin position="201"/>
        <end position="225"/>
    </location>
</feature>
<keyword evidence="13 15" id="KW-0472">Membrane</keyword>
<feature type="domain" description="Histidine kinase" evidence="16">
    <location>
        <begin position="285"/>
        <end position="502"/>
    </location>
</feature>
<dbReference type="EC" id="2.7.13.3" evidence="3"/>
<keyword evidence="5" id="KW-0597">Phosphoprotein</keyword>
<feature type="region of interest" description="Disordered" evidence="14">
    <location>
        <begin position="504"/>
        <end position="527"/>
    </location>
</feature>
<keyword evidence="8" id="KW-0547">Nucleotide-binding</keyword>
<evidence type="ECO:0000256" key="6">
    <source>
        <dbReference type="ARBA" id="ARBA00022679"/>
    </source>
</evidence>
<reference evidence="18" key="1">
    <citation type="submission" date="2021-01" db="EMBL/GenBank/DDBJ databases">
        <title>Genome public.</title>
        <authorList>
            <person name="Liu C."/>
            <person name="Sun Q."/>
        </authorList>
    </citation>
    <scope>NUCLEOTIDE SEQUENCE</scope>
    <source>
        <strain evidence="18">M6</strain>
    </source>
</reference>
<evidence type="ECO:0000256" key="7">
    <source>
        <dbReference type="ARBA" id="ARBA00022692"/>
    </source>
</evidence>
<evidence type="ECO:0000256" key="12">
    <source>
        <dbReference type="ARBA" id="ARBA00023012"/>
    </source>
</evidence>
<dbReference type="PRINTS" id="PR00344">
    <property type="entry name" value="BCTRLSENSOR"/>
</dbReference>
<dbReference type="FunFam" id="1.10.287.130:FF:000001">
    <property type="entry name" value="Two-component sensor histidine kinase"/>
    <property type="match status" value="1"/>
</dbReference>
<dbReference type="FunFam" id="3.30.565.10:FF:000006">
    <property type="entry name" value="Sensor histidine kinase WalK"/>
    <property type="match status" value="1"/>
</dbReference>
<accession>A0A935C2C1</accession>
<evidence type="ECO:0000256" key="13">
    <source>
        <dbReference type="ARBA" id="ARBA00023136"/>
    </source>
</evidence>
<organism evidence="18 19">
    <name type="scientific">Ruminococcus difficilis</name>
    <dbReference type="NCBI Taxonomy" id="2763069"/>
    <lineage>
        <taxon>Bacteria</taxon>
        <taxon>Bacillati</taxon>
        <taxon>Bacillota</taxon>
        <taxon>Clostridia</taxon>
        <taxon>Eubacteriales</taxon>
        <taxon>Oscillospiraceae</taxon>
        <taxon>Ruminococcus</taxon>
    </lineage>
</organism>
<keyword evidence="6" id="KW-0808">Transferase</keyword>
<evidence type="ECO:0000256" key="1">
    <source>
        <dbReference type="ARBA" id="ARBA00000085"/>
    </source>
</evidence>
<evidence type="ECO:0000259" key="17">
    <source>
        <dbReference type="PROSITE" id="PS50885"/>
    </source>
</evidence>
<dbReference type="Pfam" id="PF00512">
    <property type="entry name" value="HisKA"/>
    <property type="match status" value="1"/>
</dbReference>
<evidence type="ECO:0000256" key="10">
    <source>
        <dbReference type="ARBA" id="ARBA00022840"/>
    </source>
</evidence>
<dbReference type="GO" id="GO:0005524">
    <property type="term" value="F:ATP binding"/>
    <property type="evidence" value="ECO:0007669"/>
    <property type="project" value="UniProtKB-KW"/>
</dbReference>
<evidence type="ECO:0000313" key="18">
    <source>
        <dbReference type="EMBL" id="MBK6089145.1"/>
    </source>
</evidence>
<sequence>MKQKADQANKTSASYRGKAPHFRVRRSLFKKYLIFGISILLTSFIALSVTMYTFVNRYWEEEKKKTLLDNAHKVSEAITTYSYIIPSVHSLVIDEHSPVGITVGSISKSLDADVLITDNKGICLYCSEGDNCIHKTRAFPSKVLFETTPGEYFSSGTLDGYYSDNRYTAGVPIVLDSDINPSAFCYVTTKATFLSGLPVTFLQIFLTAAAVMLIIIIIFVAFMSYSMTKPLKQMSYAAKKFAVGDFSVRVNVTSDDEIGELATAFNYMADSLASSEGMRRSFISNVSHELKTPMTTIAGFIDGMLDGTIPPERHDHYMKIVSTEVKRLSRLVTSMLNLSRIDRGELKVNRQKFDMFSLIITILASYEQKIIARKLHITGLEDFRSIIVDADPDLMYQVVYNLIENAVKFTDEGGTIHFGVEETRYDVSVSITNTGPGIPPEDIRYVFDRFYKTDKSRSIDKKGMGLGLFIAKTIMRLHGGDIYVDSRVNEFTTFTIRLPKTVQQTPETNKDKEQKYVEATVDNETEE</sequence>
<comment type="subcellular location">
    <subcellularLocation>
        <location evidence="2">Cell membrane</location>
        <topology evidence="2">Multi-pass membrane protein</topology>
    </subcellularLocation>
</comment>
<evidence type="ECO:0000256" key="11">
    <source>
        <dbReference type="ARBA" id="ARBA00022989"/>
    </source>
</evidence>
<dbReference type="Gene3D" id="6.10.340.10">
    <property type="match status" value="1"/>
</dbReference>
<keyword evidence="19" id="KW-1185">Reference proteome</keyword>
<evidence type="ECO:0000256" key="4">
    <source>
        <dbReference type="ARBA" id="ARBA00022475"/>
    </source>
</evidence>
<dbReference type="InterPro" id="IPR050398">
    <property type="entry name" value="HssS/ArlS-like"/>
</dbReference>
<dbReference type="Pfam" id="PF00672">
    <property type="entry name" value="HAMP"/>
    <property type="match status" value="1"/>
</dbReference>
<dbReference type="SMART" id="SM00387">
    <property type="entry name" value="HATPase_c"/>
    <property type="match status" value="1"/>
</dbReference>
<dbReference type="PANTHER" id="PTHR45528:SF1">
    <property type="entry name" value="SENSOR HISTIDINE KINASE CPXA"/>
    <property type="match status" value="1"/>
</dbReference>
<dbReference type="InterPro" id="IPR003594">
    <property type="entry name" value="HATPase_dom"/>
</dbReference>
<comment type="caution">
    <text evidence="18">The sequence shown here is derived from an EMBL/GenBank/DDBJ whole genome shotgun (WGS) entry which is preliminary data.</text>
</comment>
<feature type="domain" description="HAMP" evidence="17">
    <location>
        <begin position="225"/>
        <end position="277"/>
    </location>
</feature>
<gene>
    <name evidence="18" type="ORF">JKK62_10935</name>
</gene>
<dbReference type="SMART" id="SM00388">
    <property type="entry name" value="HisKA"/>
    <property type="match status" value="1"/>
</dbReference>
<name>A0A935C2C1_9FIRM</name>
<protein>
    <recommendedName>
        <fullName evidence="3">histidine kinase</fullName>
        <ecNumber evidence="3">2.7.13.3</ecNumber>
    </recommendedName>
</protein>
<dbReference type="SMART" id="SM00304">
    <property type="entry name" value="HAMP"/>
    <property type="match status" value="1"/>
</dbReference>
<dbReference type="RefSeq" id="WP_207752179.1">
    <property type="nucleotide sequence ID" value="NZ_JAEQMG010000117.1"/>
</dbReference>
<dbReference type="AlphaFoldDB" id="A0A935C2C1"/>
<dbReference type="PANTHER" id="PTHR45528">
    <property type="entry name" value="SENSOR HISTIDINE KINASE CPXA"/>
    <property type="match status" value="1"/>
</dbReference>
<keyword evidence="11 15" id="KW-1133">Transmembrane helix</keyword>
<evidence type="ECO:0000256" key="8">
    <source>
        <dbReference type="ARBA" id="ARBA00022741"/>
    </source>
</evidence>
<dbReference type="CDD" id="cd00082">
    <property type="entry name" value="HisKA"/>
    <property type="match status" value="1"/>
</dbReference>
<dbReference type="Gene3D" id="1.10.287.130">
    <property type="match status" value="1"/>
</dbReference>
<dbReference type="PROSITE" id="PS50109">
    <property type="entry name" value="HIS_KIN"/>
    <property type="match status" value="1"/>
</dbReference>
<evidence type="ECO:0000256" key="5">
    <source>
        <dbReference type="ARBA" id="ARBA00022553"/>
    </source>
</evidence>